<sequence length="250" mass="26955">MNIKNNYTVISNRRLTHKTWVMTLCGDTGMINAPGQFVNIAIPGKYLRRPISICDYSHERGEVVLLYDVVGEGTGAMSEMRPGDTVDMLNGLGNGFSTDSGARRPLLLGGGIGCAPLLNLARTLKRLGQEPVVILGYNTAADSFGMEKWFEEIGVEAYIATVDGSAGTKGFVTDVIREKGISGDYFHACGPMPMLRALCQGLDIPGEVSIESRMGCGFGTCMCCSVEAAVGAKRICKDGPVFRKEELIWK</sequence>
<organism evidence="1 2">
    <name type="scientific">Lepagella muris</name>
    <dbReference type="NCBI Taxonomy" id="3032870"/>
    <lineage>
        <taxon>Bacteria</taxon>
        <taxon>Pseudomonadati</taxon>
        <taxon>Bacteroidota</taxon>
        <taxon>Bacteroidia</taxon>
        <taxon>Bacteroidales</taxon>
        <taxon>Muribaculaceae</taxon>
        <taxon>Lepagella</taxon>
    </lineage>
</organism>
<reference evidence="1" key="1">
    <citation type="submission" date="2019-04" db="EMBL/GenBank/DDBJ databases">
        <title>Microbes associate with the intestines of laboratory mice.</title>
        <authorList>
            <person name="Navarre W."/>
            <person name="Wong E."/>
            <person name="Huang K."/>
            <person name="Tropini C."/>
            <person name="Ng K."/>
            <person name="Yu B."/>
        </authorList>
    </citation>
    <scope>NUCLEOTIDE SEQUENCE</scope>
    <source>
        <strain evidence="1">NM04_E33</strain>
    </source>
</reference>
<proteinExistence type="predicted"/>
<gene>
    <name evidence="1" type="ORF">E5331_19680</name>
</gene>
<evidence type="ECO:0000313" key="2">
    <source>
        <dbReference type="Proteomes" id="UP000306319"/>
    </source>
</evidence>
<keyword evidence="2" id="KW-1185">Reference proteome</keyword>
<name>A0AC61RBD9_9BACT</name>
<dbReference type="Proteomes" id="UP000306319">
    <property type="component" value="Unassembled WGS sequence"/>
</dbReference>
<dbReference type="EMBL" id="SRYB01000055">
    <property type="protein sequence ID" value="TGY75648.1"/>
    <property type="molecule type" value="Genomic_DNA"/>
</dbReference>
<accession>A0AC61RBD9</accession>
<protein>
    <submittedName>
        <fullName evidence="1">Dihydroorotate dehydrogenase electron transfer subunit</fullName>
    </submittedName>
</protein>
<comment type="caution">
    <text evidence="1">The sequence shown here is derived from an EMBL/GenBank/DDBJ whole genome shotgun (WGS) entry which is preliminary data.</text>
</comment>
<evidence type="ECO:0000313" key="1">
    <source>
        <dbReference type="EMBL" id="TGY75648.1"/>
    </source>
</evidence>